<feature type="region of interest" description="Disordered" evidence="1">
    <location>
        <begin position="1"/>
        <end position="46"/>
    </location>
</feature>
<protein>
    <submittedName>
        <fullName evidence="2">Uncharacterized protein</fullName>
    </submittedName>
</protein>
<dbReference type="AlphaFoldDB" id="A0A6A6NJA6"/>
<comment type="caution">
    <text evidence="2">The sequence shown here is derived from an EMBL/GenBank/DDBJ whole genome shotgun (WGS) entry which is preliminary data.</text>
</comment>
<keyword evidence="3" id="KW-1185">Reference proteome</keyword>
<name>A0A6A6NJA6_HEVBR</name>
<reference evidence="2 3" key="1">
    <citation type="journal article" date="2020" name="Mol. Plant">
        <title>The Chromosome-Based Rubber Tree Genome Provides New Insights into Spurge Genome Evolution and Rubber Biosynthesis.</title>
        <authorList>
            <person name="Liu J."/>
            <person name="Shi C."/>
            <person name="Shi C.C."/>
            <person name="Li W."/>
            <person name="Zhang Q.J."/>
            <person name="Zhang Y."/>
            <person name="Li K."/>
            <person name="Lu H.F."/>
            <person name="Shi C."/>
            <person name="Zhu S.T."/>
            <person name="Xiao Z.Y."/>
            <person name="Nan H."/>
            <person name="Yue Y."/>
            <person name="Zhu X.G."/>
            <person name="Wu Y."/>
            <person name="Hong X.N."/>
            <person name="Fan G.Y."/>
            <person name="Tong Y."/>
            <person name="Zhang D."/>
            <person name="Mao C.L."/>
            <person name="Liu Y.L."/>
            <person name="Hao S.J."/>
            <person name="Liu W.Q."/>
            <person name="Lv M.Q."/>
            <person name="Zhang H.B."/>
            <person name="Liu Y."/>
            <person name="Hu-Tang G.R."/>
            <person name="Wang J.P."/>
            <person name="Wang J.H."/>
            <person name="Sun Y.H."/>
            <person name="Ni S.B."/>
            <person name="Chen W.B."/>
            <person name="Zhang X.C."/>
            <person name="Jiao Y.N."/>
            <person name="Eichler E.E."/>
            <person name="Li G.H."/>
            <person name="Liu X."/>
            <person name="Gao L.Z."/>
        </authorList>
    </citation>
    <scope>NUCLEOTIDE SEQUENCE [LARGE SCALE GENOMIC DNA]</scope>
    <source>
        <strain evidence="3">cv. GT1</strain>
        <tissue evidence="2">Leaf</tissue>
    </source>
</reference>
<feature type="compositionally biased region" description="Basic and acidic residues" evidence="1">
    <location>
        <begin position="15"/>
        <end position="43"/>
    </location>
</feature>
<evidence type="ECO:0000313" key="3">
    <source>
        <dbReference type="Proteomes" id="UP000467840"/>
    </source>
</evidence>
<gene>
    <name evidence="2" type="ORF">GH714_025794</name>
</gene>
<dbReference type="Proteomes" id="UP000467840">
    <property type="component" value="Chromosome 5"/>
</dbReference>
<proteinExistence type="predicted"/>
<sequence>MAGPDIHTRPMLRGRRGDCGRVPHVKDHHDITRKSRMRKENRGHARRLRRVEPRLQGKTCYIYNNDDMNNNFWSLALSYATVKSAAAATTTTD</sequence>
<accession>A0A6A6NJA6</accession>
<evidence type="ECO:0000313" key="2">
    <source>
        <dbReference type="EMBL" id="KAF2325258.1"/>
    </source>
</evidence>
<evidence type="ECO:0000256" key="1">
    <source>
        <dbReference type="SAM" id="MobiDB-lite"/>
    </source>
</evidence>
<organism evidence="2 3">
    <name type="scientific">Hevea brasiliensis</name>
    <name type="common">Para rubber tree</name>
    <name type="synonym">Siphonia brasiliensis</name>
    <dbReference type="NCBI Taxonomy" id="3981"/>
    <lineage>
        <taxon>Eukaryota</taxon>
        <taxon>Viridiplantae</taxon>
        <taxon>Streptophyta</taxon>
        <taxon>Embryophyta</taxon>
        <taxon>Tracheophyta</taxon>
        <taxon>Spermatophyta</taxon>
        <taxon>Magnoliopsida</taxon>
        <taxon>eudicotyledons</taxon>
        <taxon>Gunneridae</taxon>
        <taxon>Pentapetalae</taxon>
        <taxon>rosids</taxon>
        <taxon>fabids</taxon>
        <taxon>Malpighiales</taxon>
        <taxon>Euphorbiaceae</taxon>
        <taxon>Crotonoideae</taxon>
        <taxon>Micrandreae</taxon>
        <taxon>Hevea</taxon>
    </lineage>
</organism>
<dbReference type="EMBL" id="JAAGAX010000001">
    <property type="protein sequence ID" value="KAF2325258.1"/>
    <property type="molecule type" value="Genomic_DNA"/>
</dbReference>